<feature type="compositionally biased region" description="Low complexity" evidence="1">
    <location>
        <begin position="302"/>
        <end position="315"/>
    </location>
</feature>
<reference evidence="2 3" key="1">
    <citation type="journal article" date="2012" name="Genome Biol.">
        <title>Genome and low-iron response of an oceanic diatom adapted to chronic iron limitation.</title>
        <authorList>
            <person name="Lommer M."/>
            <person name="Specht M."/>
            <person name="Roy A.S."/>
            <person name="Kraemer L."/>
            <person name="Andreson R."/>
            <person name="Gutowska M.A."/>
            <person name="Wolf J."/>
            <person name="Bergner S.V."/>
            <person name="Schilhabel M.B."/>
            <person name="Klostermeier U.C."/>
            <person name="Beiko R.G."/>
            <person name="Rosenstiel P."/>
            <person name="Hippler M."/>
            <person name="Laroche J."/>
        </authorList>
    </citation>
    <scope>NUCLEOTIDE SEQUENCE [LARGE SCALE GENOMIC DNA]</scope>
    <source>
        <strain evidence="2 3">CCMP1005</strain>
    </source>
</reference>
<evidence type="ECO:0000313" key="3">
    <source>
        <dbReference type="Proteomes" id="UP000266841"/>
    </source>
</evidence>
<feature type="compositionally biased region" description="Low complexity" evidence="1">
    <location>
        <begin position="105"/>
        <end position="116"/>
    </location>
</feature>
<evidence type="ECO:0000256" key="1">
    <source>
        <dbReference type="SAM" id="MobiDB-lite"/>
    </source>
</evidence>
<gene>
    <name evidence="2" type="ORF">THAOC_32438</name>
</gene>
<feature type="region of interest" description="Disordered" evidence="1">
    <location>
        <begin position="44"/>
        <end position="315"/>
    </location>
</feature>
<feature type="compositionally biased region" description="Low complexity" evidence="1">
    <location>
        <begin position="81"/>
        <end position="93"/>
    </location>
</feature>
<name>K0R996_THAOC</name>
<feature type="compositionally biased region" description="Polar residues" evidence="1">
    <location>
        <begin position="214"/>
        <end position="224"/>
    </location>
</feature>
<dbReference type="AlphaFoldDB" id="K0R996"/>
<dbReference type="EMBL" id="AGNL01045486">
    <property type="protein sequence ID" value="EJK48739.1"/>
    <property type="molecule type" value="Genomic_DNA"/>
</dbReference>
<evidence type="ECO:0000313" key="2">
    <source>
        <dbReference type="EMBL" id="EJK48739.1"/>
    </source>
</evidence>
<feature type="compositionally biased region" description="Basic and acidic residues" evidence="1">
    <location>
        <begin position="175"/>
        <end position="185"/>
    </location>
</feature>
<accession>K0R996</accession>
<sequence>MPRIVRTETRPSCRELDDEWLHGIILLEFMQVTPTNQRSVRASALSAHGTVASRVKARDNNTRHTRGSRHSRSGELGGASAGSSLPSPLGGSRMDVGGCPGRGRGPTPSSPSRRPGTLAPSSELAHCTVTGRDSLPDLPSLSFPESGGGGTLVGETAPRGVPLGRHPGGALGGGKDGDDPSRRAVESSPRGCASDRSLSCPDDDDGQMAGTRPFRSSASATRSLSGLRPRDATAKRRIRAKPWRGRERGAALQTKSISPRPPPLRSSVCSTEVSPLPLRPFAAKSSTKSPIGSNSSETFTDPSSSASHSSPAFLS</sequence>
<keyword evidence="3" id="KW-1185">Reference proteome</keyword>
<protein>
    <submittedName>
        <fullName evidence="2">Uncharacterized protein</fullName>
    </submittedName>
</protein>
<comment type="caution">
    <text evidence="2">The sequence shown here is derived from an EMBL/GenBank/DDBJ whole genome shotgun (WGS) entry which is preliminary data.</text>
</comment>
<organism evidence="2 3">
    <name type="scientific">Thalassiosira oceanica</name>
    <name type="common">Marine diatom</name>
    <dbReference type="NCBI Taxonomy" id="159749"/>
    <lineage>
        <taxon>Eukaryota</taxon>
        <taxon>Sar</taxon>
        <taxon>Stramenopiles</taxon>
        <taxon>Ochrophyta</taxon>
        <taxon>Bacillariophyta</taxon>
        <taxon>Coscinodiscophyceae</taxon>
        <taxon>Thalassiosirophycidae</taxon>
        <taxon>Thalassiosirales</taxon>
        <taxon>Thalassiosiraceae</taxon>
        <taxon>Thalassiosira</taxon>
    </lineage>
</organism>
<feature type="compositionally biased region" description="Polar residues" evidence="1">
    <location>
        <begin position="284"/>
        <end position="301"/>
    </location>
</feature>
<proteinExistence type="predicted"/>
<dbReference type="Proteomes" id="UP000266841">
    <property type="component" value="Unassembled WGS sequence"/>
</dbReference>